<dbReference type="PANTHER" id="PTHR37957:SF1">
    <property type="entry name" value="PHYTASE-LIKE DOMAIN-CONTAINING PROTEIN"/>
    <property type="match status" value="1"/>
</dbReference>
<gene>
    <name evidence="4" type="ORF">GCM10020369_24270</name>
</gene>
<feature type="chain" id="PRO_5045196888" evidence="2">
    <location>
        <begin position="34"/>
        <end position="425"/>
    </location>
</feature>
<feature type="signal peptide" evidence="2">
    <location>
        <begin position="1"/>
        <end position="33"/>
    </location>
</feature>
<feature type="domain" description="Phytase-like" evidence="3">
    <location>
        <begin position="80"/>
        <end position="398"/>
    </location>
</feature>
<name>A0ABP6SWC0_9ACTN</name>
<organism evidence="4 5">
    <name type="scientific">Cryptosporangium minutisporangium</name>
    <dbReference type="NCBI Taxonomy" id="113569"/>
    <lineage>
        <taxon>Bacteria</taxon>
        <taxon>Bacillati</taxon>
        <taxon>Actinomycetota</taxon>
        <taxon>Actinomycetes</taxon>
        <taxon>Cryptosporangiales</taxon>
        <taxon>Cryptosporangiaceae</taxon>
        <taxon>Cryptosporangium</taxon>
    </lineage>
</organism>
<feature type="region of interest" description="Disordered" evidence="1">
    <location>
        <begin position="213"/>
        <end position="233"/>
    </location>
</feature>
<dbReference type="RefSeq" id="WP_345728151.1">
    <property type="nucleotide sequence ID" value="NZ_BAAAYN010000017.1"/>
</dbReference>
<dbReference type="Proteomes" id="UP001501676">
    <property type="component" value="Unassembled WGS sequence"/>
</dbReference>
<dbReference type="EMBL" id="BAAAYN010000017">
    <property type="protein sequence ID" value="GAA3386521.1"/>
    <property type="molecule type" value="Genomic_DNA"/>
</dbReference>
<dbReference type="InterPro" id="IPR027372">
    <property type="entry name" value="Phytase-like_dom"/>
</dbReference>
<dbReference type="PANTHER" id="PTHR37957">
    <property type="entry name" value="BLR7070 PROTEIN"/>
    <property type="match status" value="1"/>
</dbReference>
<evidence type="ECO:0000259" key="3">
    <source>
        <dbReference type="Pfam" id="PF13449"/>
    </source>
</evidence>
<dbReference type="SUPFAM" id="SSF63829">
    <property type="entry name" value="Calcium-dependent phosphotriesterase"/>
    <property type="match status" value="1"/>
</dbReference>
<evidence type="ECO:0000313" key="4">
    <source>
        <dbReference type="EMBL" id="GAA3386521.1"/>
    </source>
</evidence>
<proteinExistence type="predicted"/>
<dbReference type="Pfam" id="PF13449">
    <property type="entry name" value="Phytase-like"/>
    <property type="match status" value="1"/>
</dbReference>
<keyword evidence="5" id="KW-1185">Reference proteome</keyword>
<evidence type="ECO:0000256" key="2">
    <source>
        <dbReference type="SAM" id="SignalP"/>
    </source>
</evidence>
<keyword evidence="2" id="KW-0732">Signal</keyword>
<evidence type="ECO:0000313" key="5">
    <source>
        <dbReference type="Proteomes" id="UP001501676"/>
    </source>
</evidence>
<sequence>MRSLPLPFRLAVPVGTVLTALATVMLSATPSAAYSSKYSEVTLLGRSGISATDYQPGPVSGTALDKTTVNGVTPPFDGQPIPGFSAAITATPGDRSGRRLLAMPDNGFGTKANSADFLLRAYYVRPHYRTGPSRTPGLGKTSIDGFLSFRDPDRKIPFPIVNGSTKDRLLTGADFDIESLQRDAQGNLWIGDEFGPYLVKVDKTGKVLQAPIPLADGTKSPQSPDLKAGETPSLGASNGFEAMAISSDGRKLYPILEGPKVADTDKARRVVYEFDVRANKYTGKTWSINVSAVGNVVADAQVLDGRRIAWLERDNFEGAEAKVKKIQIADLDTADSTGAVKSTTIADLLRIADPRRISTPARTGEFGVGPTFAFPFQSVETILPLTGERVFVTNDNNFPGNDGRITGKADDVELIQIVVPGLRKH</sequence>
<comment type="caution">
    <text evidence="4">The sequence shown here is derived from an EMBL/GenBank/DDBJ whole genome shotgun (WGS) entry which is preliminary data.</text>
</comment>
<accession>A0ABP6SWC0</accession>
<protein>
    <submittedName>
        <fullName evidence="4">Esterase-like activity of phytase family protein</fullName>
    </submittedName>
</protein>
<reference evidence="5" key="1">
    <citation type="journal article" date="2019" name="Int. J. Syst. Evol. Microbiol.">
        <title>The Global Catalogue of Microorganisms (GCM) 10K type strain sequencing project: providing services to taxonomists for standard genome sequencing and annotation.</title>
        <authorList>
            <consortium name="The Broad Institute Genomics Platform"/>
            <consortium name="The Broad Institute Genome Sequencing Center for Infectious Disease"/>
            <person name="Wu L."/>
            <person name="Ma J."/>
        </authorList>
    </citation>
    <scope>NUCLEOTIDE SEQUENCE [LARGE SCALE GENOMIC DNA]</scope>
    <source>
        <strain evidence="5">JCM 9458</strain>
    </source>
</reference>
<evidence type="ECO:0000256" key="1">
    <source>
        <dbReference type="SAM" id="MobiDB-lite"/>
    </source>
</evidence>